<dbReference type="Pfam" id="PF22890">
    <property type="entry name" value="TPR_EMC2"/>
    <property type="match status" value="1"/>
</dbReference>
<protein>
    <recommendedName>
        <fullName evidence="4">ER membrane protein complex subunit 2</fullName>
    </recommendedName>
</protein>
<keyword evidence="4" id="KW-0256">Endoplasmic reticulum</keyword>
<dbReference type="PROSITE" id="PS50005">
    <property type="entry name" value="TPR"/>
    <property type="match status" value="1"/>
</dbReference>
<gene>
    <name evidence="6" type="ORF">MKZ38_007012</name>
</gene>
<dbReference type="SUPFAM" id="SSF48452">
    <property type="entry name" value="TPR-like"/>
    <property type="match status" value="1"/>
</dbReference>
<dbReference type="PANTHER" id="PTHR12760">
    <property type="entry name" value="TETRATRICOPEPTIDE REPEAT PROTEIN"/>
    <property type="match status" value="1"/>
</dbReference>
<dbReference type="InterPro" id="IPR055217">
    <property type="entry name" value="TPR_EMC2"/>
</dbReference>
<dbReference type="InterPro" id="IPR039856">
    <property type="entry name" value="EMC2-like"/>
</dbReference>
<dbReference type="GO" id="GO:0072546">
    <property type="term" value="C:EMC complex"/>
    <property type="evidence" value="ECO:0007669"/>
    <property type="project" value="UniProtKB-UniRule"/>
</dbReference>
<evidence type="ECO:0000313" key="7">
    <source>
        <dbReference type="Proteomes" id="UP001201980"/>
    </source>
</evidence>
<evidence type="ECO:0000256" key="3">
    <source>
        <dbReference type="PROSITE-ProRule" id="PRU00339"/>
    </source>
</evidence>
<evidence type="ECO:0000313" key="6">
    <source>
        <dbReference type="EMBL" id="KAJ2904820.1"/>
    </source>
</evidence>
<keyword evidence="7" id="KW-1185">Reference proteome</keyword>
<name>A0AAD5RVU4_9PEZI</name>
<proteinExistence type="inferred from homology"/>
<dbReference type="Gene3D" id="1.25.40.10">
    <property type="entry name" value="Tetratricopeptide repeat domain"/>
    <property type="match status" value="1"/>
</dbReference>
<feature type="domain" description="EMC2 TPR-like" evidence="5">
    <location>
        <begin position="111"/>
        <end position="210"/>
    </location>
</feature>
<evidence type="ECO:0000259" key="5">
    <source>
        <dbReference type="Pfam" id="PF22890"/>
    </source>
</evidence>
<comment type="function">
    <text evidence="4">Part of the endoplasmic reticulum membrane protein complex (EMC) that enables the energy-independent insertion into endoplasmic reticulum membranes of newly synthesized membrane proteins.</text>
</comment>
<feature type="repeat" description="TPR" evidence="3">
    <location>
        <begin position="160"/>
        <end position="193"/>
    </location>
</feature>
<keyword evidence="1" id="KW-0677">Repeat</keyword>
<evidence type="ECO:0000256" key="1">
    <source>
        <dbReference type="ARBA" id="ARBA00022737"/>
    </source>
</evidence>
<keyword evidence="2 3" id="KW-0802">TPR repeat</keyword>
<reference evidence="6" key="1">
    <citation type="submission" date="2022-07" db="EMBL/GenBank/DDBJ databases">
        <title>Draft genome sequence of Zalerion maritima ATCC 34329, a (micro)plastics degrading marine fungus.</title>
        <authorList>
            <person name="Paco A."/>
            <person name="Goncalves M.F.M."/>
            <person name="Rocha-Santos T.A.P."/>
            <person name="Alves A."/>
        </authorList>
    </citation>
    <scope>NUCLEOTIDE SEQUENCE</scope>
    <source>
        <strain evidence="6">ATCC 34329</strain>
    </source>
</reference>
<dbReference type="AlphaFoldDB" id="A0AAD5RVU4"/>
<accession>A0AAD5RVU4</accession>
<evidence type="ECO:0000256" key="2">
    <source>
        <dbReference type="ARBA" id="ARBA00022803"/>
    </source>
</evidence>
<comment type="caution">
    <text evidence="6">The sequence shown here is derived from an EMBL/GenBank/DDBJ whole genome shotgun (WGS) entry which is preliminary data.</text>
</comment>
<comment type="subunit">
    <text evidence="4">Component of the ER membrane protein complex (EMC).</text>
</comment>
<comment type="similarity">
    <text evidence="4">Belongs to the EMC2 family.</text>
</comment>
<comment type="subcellular location">
    <subcellularLocation>
        <location evidence="4">Endoplasmic reticulum membrane</location>
        <topology evidence="4">Peripheral membrane protein</topology>
        <orientation evidence="4">Cytoplasmic side</orientation>
    </subcellularLocation>
</comment>
<dbReference type="FunFam" id="1.25.40.10:FF:001208">
    <property type="entry name" value="Tetratricopeptide repeat domain-containing protein"/>
    <property type="match status" value="1"/>
</dbReference>
<keyword evidence="4" id="KW-0472">Membrane</keyword>
<dbReference type="InterPro" id="IPR019734">
    <property type="entry name" value="TPR_rpt"/>
</dbReference>
<sequence length="325" mass="36051">MSASLFQPPGELSPAEALHLSQQAPSVLKSNPASIRSAPLLALFSAKDTPDLWTKYENLLLSCLRTGDEPSARQCLERIANRFGADNERVMALIGLVKEAECQNDRALDEVLKEYNKILTNNNTNIPIAKRRIALLRSIGRTSDAVSSLNTLLDFSPTDSEAWSELSDIYLGQGMYAQAIFALEEVLVLAPNAWNMHARLGEVLYMAATTTQAAESPAQKYLAEALKRFCRSIELCDDYLRGYYGLKLVTSHILKTPPKPSKQSDEDRFSLPDDAKLKALDEMATTKLAEIIRRNSAGEGGWKGYSKSEIEAARKLLDQDNNRVR</sequence>
<dbReference type="EMBL" id="JAKWBI020000043">
    <property type="protein sequence ID" value="KAJ2904820.1"/>
    <property type="molecule type" value="Genomic_DNA"/>
</dbReference>
<organism evidence="6 7">
    <name type="scientific">Zalerion maritima</name>
    <dbReference type="NCBI Taxonomy" id="339359"/>
    <lineage>
        <taxon>Eukaryota</taxon>
        <taxon>Fungi</taxon>
        <taxon>Dikarya</taxon>
        <taxon>Ascomycota</taxon>
        <taxon>Pezizomycotina</taxon>
        <taxon>Sordariomycetes</taxon>
        <taxon>Lulworthiomycetidae</taxon>
        <taxon>Lulworthiales</taxon>
        <taxon>Lulworthiaceae</taxon>
        <taxon>Zalerion</taxon>
    </lineage>
</organism>
<dbReference type="InterPro" id="IPR011990">
    <property type="entry name" value="TPR-like_helical_dom_sf"/>
</dbReference>
<dbReference type="Proteomes" id="UP001201980">
    <property type="component" value="Unassembled WGS sequence"/>
</dbReference>
<evidence type="ECO:0000256" key="4">
    <source>
        <dbReference type="RuleBase" id="RU367091"/>
    </source>
</evidence>